<dbReference type="Proteomes" id="UP000278627">
    <property type="component" value="Unassembled WGS sequence"/>
</dbReference>
<evidence type="ECO:0000313" key="2">
    <source>
        <dbReference type="Proteomes" id="UP000278627"/>
    </source>
</evidence>
<dbReference type="EMBL" id="UZAD01001676">
    <property type="protein sequence ID" value="VDN85249.1"/>
    <property type="molecule type" value="Genomic_DNA"/>
</dbReference>
<dbReference type="AlphaFoldDB" id="A0A0N4T7B2"/>
<keyword evidence="2" id="KW-1185">Reference proteome</keyword>
<dbReference type="WBParaSite" id="BPAG_0000409901-mRNA-1">
    <property type="protein sequence ID" value="BPAG_0000409901-mRNA-1"/>
    <property type="gene ID" value="BPAG_0000409901"/>
</dbReference>
<accession>A0A0N4T7B2</accession>
<sequence length="54" mass="6431">MPRVKNVMSKVYKSPRRPFEKERLDQVCTFTSRSLSIMFKSKVRVLANYLFFVA</sequence>
<proteinExistence type="predicted"/>
<organism evidence="3">
    <name type="scientific">Brugia pahangi</name>
    <name type="common">Filarial nematode worm</name>
    <dbReference type="NCBI Taxonomy" id="6280"/>
    <lineage>
        <taxon>Eukaryota</taxon>
        <taxon>Metazoa</taxon>
        <taxon>Ecdysozoa</taxon>
        <taxon>Nematoda</taxon>
        <taxon>Chromadorea</taxon>
        <taxon>Rhabditida</taxon>
        <taxon>Spirurina</taxon>
        <taxon>Spiruromorpha</taxon>
        <taxon>Filarioidea</taxon>
        <taxon>Onchocercidae</taxon>
        <taxon>Brugia</taxon>
    </lineage>
</organism>
<protein>
    <submittedName>
        <fullName evidence="3">30S ribosomal protein S18</fullName>
    </submittedName>
</protein>
<evidence type="ECO:0000313" key="3">
    <source>
        <dbReference type="WBParaSite" id="BPAG_0000409901-mRNA-1"/>
    </source>
</evidence>
<evidence type="ECO:0000313" key="1">
    <source>
        <dbReference type="EMBL" id="VDN85249.1"/>
    </source>
</evidence>
<gene>
    <name evidence="1" type="ORF">BPAG_LOCUS4063</name>
</gene>
<reference evidence="3" key="1">
    <citation type="submission" date="2017-02" db="UniProtKB">
        <authorList>
            <consortium name="WormBaseParasite"/>
        </authorList>
    </citation>
    <scope>IDENTIFICATION</scope>
</reference>
<name>A0A0N4T7B2_BRUPA</name>
<reference evidence="1 2" key="2">
    <citation type="submission" date="2018-11" db="EMBL/GenBank/DDBJ databases">
        <authorList>
            <consortium name="Pathogen Informatics"/>
        </authorList>
    </citation>
    <scope>NUCLEOTIDE SEQUENCE [LARGE SCALE GENOMIC DNA]</scope>
</reference>